<protein>
    <submittedName>
        <fullName evidence="2">Uncharacterized protein</fullName>
    </submittedName>
</protein>
<dbReference type="EMBL" id="GISG01094487">
    <property type="protein sequence ID" value="MBA4635267.1"/>
    <property type="molecule type" value="Transcribed_RNA"/>
</dbReference>
<feature type="compositionally biased region" description="Basic and acidic residues" evidence="1">
    <location>
        <begin position="96"/>
        <end position="108"/>
    </location>
</feature>
<sequence length="138" mass="16078">MLGTTRNIRRNSQSLKTLSSLLIPDSNPKSKPNPSPSNYNLYPLRKPAFHRPNWGIQPKASIFDGYSPSSYSRDSGLSDYGGRRWMSSSKRPSMRSKVERRMQRESGKTLKEIRRAQKLKKKIMTEEERLIYSLRRVF</sequence>
<dbReference type="AlphaFoldDB" id="A0A7C9D842"/>
<organism evidence="2">
    <name type="scientific">Opuntia streptacantha</name>
    <name type="common">Prickly pear cactus</name>
    <name type="synonym">Opuntia cardona</name>
    <dbReference type="NCBI Taxonomy" id="393608"/>
    <lineage>
        <taxon>Eukaryota</taxon>
        <taxon>Viridiplantae</taxon>
        <taxon>Streptophyta</taxon>
        <taxon>Embryophyta</taxon>
        <taxon>Tracheophyta</taxon>
        <taxon>Spermatophyta</taxon>
        <taxon>Magnoliopsida</taxon>
        <taxon>eudicotyledons</taxon>
        <taxon>Gunneridae</taxon>
        <taxon>Pentapetalae</taxon>
        <taxon>Caryophyllales</taxon>
        <taxon>Cactineae</taxon>
        <taxon>Cactaceae</taxon>
        <taxon>Opuntioideae</taxon>
        <taxon>Opuntia</taxon>
    </lineage>
</organism>
<feature type="region of interest" description="Disordered" evidence="1">
    <location>
        <begin position="61"/>
        <end position="108"/>
    </location>
</feature>
<reference evidence="2" key="2">
    <citation type="submission" date="2020-07" db="EMBL/GenBank/DDBJ databases">
        <authorList>
            <person name="Vera ALvarez R."/>
            <person name="Arias-Moreno D.M."/>
            <person name="Jimenez-Jacinto V."/>
            <person name="Jimenez-Bremont J.F."/>
            <person name="Swaminathan K."/>
            <person name="Moose S.P."/>
            <person name="Guerrero-Gonzalez M.L."/>
            <person name="Marino-Ramirez L."/>
            <person name="Landsman D."/>
            <person name="Rodriguez-Kessler M."/>
            <person name="Delgado-Sanchez P."/>
        </authorList>
    </citation>
    <scope>NUCLEOTIDE SEQUENCE</scope>
    <source>
        <tissue evidence="2">Cladode</tissue>
    </source>
</reference>
<evidence type="ECO:0000313" key="2">
    <source>
        <dbReference type="EMBL" id="MBA4635267.1"/>
    </source>
</evidence>
<dbReference type="PANTHER" id="PTHR31426">
    <property type="entry name" value="GROUP II INTRON SPLICING FACTOR CRS1-LIKE"/>
    <property type="match status" value="1"/>
</dbReference>
<evidence type="ECO:0000256" key="1">
    <source>
        <dbReference type="SAM" id="MobiDB-lite"/>
    </source>
</evidence>
<proteinExistence type="predicted"/>
<feature type="compositionally biased region" description="Low complexity" evidence="1">
    <location>
        <begin position="26"/>
        <end position="43"/>
    </location>
</feature>
<name>A0A7C9D842_OPUST</name>
<reference evidence="2" key="1">
    <citation type="journal article" date="2013" name="J. Plant Res.">
        <title>Effect of fungi and light on seed germination of three Opuntia species from semiarid lands of central Mexico.</title>
        <authorList>
            <person name="Delgado-Sanchez P."/>
            <person name="Jimenez-Bremont J.F."/>
            <person name="Guerrero-Gonzalez Mde L."/>
            <person name="Flores J."/>
        </authorList>
    </citation>
    <scope>NUCLEOTIDE SEQUENCE</scope>
    <source>
        <tissue evidence="2">Cladode</tissue>
    </source>
</reference>
<accession>A0A7C9D842</accession>
<dbReference type="InterPro" id="IPR040286">
    <property type="entry name" value="At3g25440-like"/>
</dbReference>
<feature type="region of interest" description="Disordered" evidence="1">
    <location>
        <begin position="20"/>
        <end position="43"/>
    </location>
</feature>
<dbReference type="PANTHER" id="PTHR31426:SF4">
    <property type="entry name" value="CRM-DOMAIN CONTAINING FACTOR CFM9, MITOCHONDRIAL"/>
    <property type="match status" value="1"/>
</dbReference>